<dbReference type="Pfam" id="PF24032">
    <property type="entry name" value="YQBQ"/>
    <property type="match status" value="1"/>
</dbReference>
<feature type="domain" description="YqbQ/XkdQ" evidence="2">
    <location>
        <begin position="25"/>
        <end position="314"/>
    </location>
</feature>
<feature type="compositionally biased region" description="Basic and acidic residues" evidence="1">
    <location>
        <begin position="345"/>
        <end position="358"/>
    </location>
</feature>
<dbReference type="Gene3D" id="3.55.50.10">
    <property type="entry name" value="Baseplate protein-like domains"/>
    <property type="match status" value="1"/>
</dbReference>
<dbReference type="Gene3D" id="3.30.1920.10">
    <property type="entry name" value="Baseplate protein-like domains - 2 layer sandwich fold"/>
    <property type="match status" value="1"/>
</dbReference>
<evidence type="ECO:0000313" key="3">
    <source>
        <dbReference type="EMBL" id="MCY9546775.1"/>
    </source>
</evidence>
<dbReference type="InterPro" id="IPR056937">
    <property type="entry name" value="YqbQ/XkdQ"/>
</dbReference>
<dbReference type="EMBL" id="JAMDLZ010000012">
    <property type="protein sequence ID" value="MCY9546775.1"/>
    <property type="molecule type" value="Genomic_DNA"/>
</dbReference>
<accession>A0ABT4EM82</accession>
<gene>
    <name evidence="3" type="ORF">M5W82_07390</name>
</gene>
<organism evidence="3 4">
    <name type="scientific">Lysinibacillus xylanilyticus</name>
    <dbReference type="NCBI Taxonomy" id="582475"/>
    <lineage>
        <taxon>Bacteria</taxon>
        <taxon>Bacillati</taxon>
        <taxon>Bacillota</taxon>
        <taxon>Bacilli</taxon>
        <taxon>Bacillales</taxon>
        <taxon>Bacillaceae</taxon>
        <taxon>Lysinibacillus</taxon>
    </lineage>
</organism>
<evidence type="ECO:0000256" key="1">
    <source>
        <dbReference type="SAM" id="MobiDB-lite"/>
    </source>
</evidence>
<feature type="region of interest" description="Disordered" evidence="1">
    <location>
        <begin position="334"/>
        <end position="358"/>
    </location>
</feature>
<protein>
    <recommendedName>
        <fullName evidence="2">YqbQ/XkdQ domain-containing protein</fullName>
    </recommendedName>
</protein>
<dbReference type="Gene3D" id="2.30.300.10">
    <property type="entry name" value="Baseplate protein-like domain - beta roll fold"/>
    <property type="match status" value="1"/>
</dbReference>
<reference evidence="3 4" key="1">
    <citation type="submission" date="2022-05" db="EMBL/GenBank/DDBJ databases">
        <title>Genome Sequencing of Bee-Associated Microbes.</title>
        <authorList>
            <person name="Dunlap C."/>
        </authorList>
    </citation>
    <scope>NUCLEOTIDE SEQUENCE [LARGE SCALE GENOMIC DNA]</scope>
    <source>
        <strain evidence="3 4">NRRL BD-083</strain>
    </source>
</reference>
<dbReference type="RefSeq" id="WP_268636961.1">
    <property type="nucleotide sequence ID" value="NZ_JAMDLZ010000012.1"/>
</dbReference>
<dbReference type="InterPro" id="IPR023399">
    <property type="entry name" value="Baseplate-like_2-layer_sand"/>
</dbReference>
<dbReference type="Proteomes" id="UP001527052">
    <property type="component" value="Unassembled WGS sequence"/>
</dbReference>
<evidence type="ECO:0000259" key="2">
    <source>
        <dbReference type="Pfam" id="PF24032"/>
    </source>
</evidence>
<evidence type="ECO:0000313" key="4">
    <source>
        <dbReference type="Proteomes" id="UP001527052"/>
    </source>
</evidence>
<name>A0ABT4EM82_9BACI</name>
<dbReference type="SUPFAM" id="SSF69279">
    <property type="entry name" value="Phage tail proteins"/>
    <property type="match status" value="1"/>
</dbReference>
<proteinExistence type="predicted"/>
<comment type="caution">
    <text evidence="3">The sequence shown here is derived from an EMBL/GenBank/DDBJ whole genome shotgun (WGS) entry which is preliminary data.</text>
</comment>
<sequence length="358" mass="39644">MNLRILINGTYDISEMVISADLSGDTSKFNRQLSVNAIVTKDGRTPLFRISEGSRISLRIDNKLLFVGVVFSHEVNSDGNVTLTAYDSNVYLTKSNDSRIFKNKKASEIITMLAKDFGIKTGKIADTGYVIPYLRMSNKTLFDMVVTALKLTQGQTGKRFFIGNDGGSLTLKEGAKADTKYVFKDGANLISASFKSSIEDTITQVKVIGGEKGKEKLVVAKNEKLRQRFGVMQALETMDEKATASQIKQRADALMKQKGVIDEQYQVDVLGVPEVDVGTPVYIKNAMTGIYGAFYVTSVKHTYSENHLMSLELSRTYDLPDIDISADDLKPEVVKDKKKKKTSKKALEAEKKKEAAKK</sequence>
<keyword evidence="4" id="KW-1185">Reference proteome</keyword>